<evidence type="ECO:0000256" key="4">
    <source>
        <dbReference type="ARBA" id="ARBA00022692"/>
    </source>
</evidence>
<dbReference type="InterPro" id="IPR014756">
    <property type="entry name" value="Ig_E-set"/>
</dbReference>
<evidence type="ECO:0000313" key="15">
    <source>
        <dbReference type="Proteomes" id="UP000695000"/>
    </source>
</evidence>
<feature type="domain" description="Inward rectifier potassium channel C-terminal" evidence="14">
    <location>
        <begin position="171"/>
        <end position="330"/>
    </location>
</feature>
<accession>A0ABM1MSS8</accession>
<comment type="similarity">
    <text evidence="11">Belongs to the inward rectifier-type potassium channel (TC 1.A.2.1) family.</text>
</comment>
<dbReference type="Pfam" id="PF01007">
    <property type="entry name" value="IRK"/>
    <property type="match status" value="1"/>
</dbReference>
<evidence type="ECO:0000256" key="12">
    <source>
        <dbReference type="SAM" id="Phobius"/>
    </source>
</evidence>
<dbReference type="InterPro" id="IPR040445">
    <property type="entry name" value="Kir_TM"/>
</dbReference>
<evidence type="ECO:0000256" key="2">
    <source>
        <dbReference type="ARBA" id="ARBA00022448"/>
    </source>
</evidence>
<evidence type="ECO:0000256" key="1">
    <source>
        <dbReference type="ARBA" id="ARBA00004141"/>
    </source>
</evidence>
<organism evidence="15 16">
    <name type="scientific">Nicrophorus vespilloides</name>
    <name type="common">Boreal carrion beetle</name>
    <dbReference type="NCBI Taxonomy" id="110193"/>
    <lineage>
        <taxon>Eukaryota</taxon>
        <taxon>Metazoa</taxon>
        <taxon>Ecdysozoa</taxon>
        <taxon>Arthropoda</taxon>
        <taxon>Hexapoda</taxon>
        <taxon>Insecta</taxon>
        <taxon>Pterygota</taxon>
        <taxon>Neoptera</taxon>
        <taxon>Endopterygota</taxon>
        <taxon>Coleoptera</taxon>
        <taxon>Polyphaga</taxon>
        <taxon>Staphyliniformia</taxon>
        <taxon>Silphidae</taxon>
        <taxon>Nicrophorinae</taxon>
        <taxon>Nicrophorus</taxon>
    </lineage>
</organism>
<keyword evidence="9 12" id="KW-0472">Membrane</keyword>
<proteinExistence type="inferred from homology"/>
<evidence type="ECO:0000256" key="8">
    <source>
        <dbReference type="ARBA" id="ARBA00023065"/>
    </source>
</evidence>
<dbReference type="PRINTS" id="PR01320">
    <property type="entry name" value="KIRCHANNEL"/>
</dbReference>
<protein>
    <submittedName>
        <fullName evidence="16">G protein-activated inward rectifier potassium channel 3-like isoform X1</fullName>
    </submittedName>
</protein>
<dbReference type="Gene3D" id="2.60.40.1400">
    <property type="entry name" value="G protein-activated inward rectifier potassium channel 1"/>
    <property type="match status" value="1"/>
</dbReference>
<sequence>MNLVNVTISTRRRQNRNPKRPVRRLIKKNGHSNVIRTTISSLRDRYWRDLGNTLVNLSWLWTLFCLTACFMLSWTMFATVWMLIGTSNSDNFVNNTTPCLVGIEGFTGYMMFSIETQQTIGYGGRYITNNCPEGTFLISLQMILSGAICGGMVCIVNAKLVRPIQRFSKHLFSKKAVINLRDGELCLIFRIRDDNMRYAIGTTINAYLVQSRVEEPFLKSVTLEPFGLLLWPLEIVHKITPSSPFWDLSAKELITKQFELIVMMTGTSAITGQSSKTRGSYLSKEIFWGSRFRPCVYYNSLENSYFVDHALFDEIEETSIPLCSAQRLGEVIEEIITPNPEDENRVILTELDVYETCSPSCSRAKASIASSYDSLNHSSYENITEEMKEMRLGKRRAVKEVDRILERVIKDVKDFSDEVEETNM</sequence>
<dbReference type="InterPro" id="IPR016449">
    <property type="entry name" value="K_chnl_inward-rec_Kir"/>
</dbReference>
<dbReference type="GeneID" id="108563462"/>
<evidence type="ECO:0000313" key="16">
    <source>
        <dbReference type="RefSeq" id="XP_017777628.1"/>
    </source>
</evidence>
<feature type="domain" description="Potassium channel inwardly rectifying transmembrane" evidence="13">
    <location>
        <begin position="26"/>
        <end position="163"/>
    </location>
</feature>
<dbReference type="Gene3D" id="1.10.287.70">
    <property type="match status" value="1"/>
</dbReference>
<evidence type="ECO:0000256" key="7">
    <source>
        <dbReference type="ARBA" id="ARBA00022989"/>
    </source>
</evidence>
<keyword evidence="7 12" id="KW-1133">Transmembrane helix</keyword>
<keyword evidence="4 11" id="KW-0812">Transmembrane</keyword>
<comment type="subcellular location">
    <subcellularLocation>
        <location evidence="1 11">Membrane</location>
        <topology evidence="1 11">Multi-pass membrane protein</topology>
    </subcellularLocation>
</comment>
<dbReference type="SUPFAM" id="SSF81324">
    <property type="entry name" value="Voltage-gated potassium channels"/>
    <property type="match status" value="1"/>
</dbReference>
<keyword evidence="3 11" id="KW-0633">Potassium transport</keyword>
<evidence type="ECO:0000256" key="11">
    <source>
        <dbReference type="RuleBase" id="RU003822"/>
    </source>
</evidence>
<evidence type="ECO:0000256" key="10">
    <source>
        <dbReference type="ARBA" id="ARBA00023303"/>
    </source>
</evidence>
<feature type="transmembrane region" description="Helical" evidence="12">
    <location>
        <begin position="59"/>
        <end position="84"/>
    </location>
</feature>
<keyword evidence="8 11" id="KW-0406">Ion transport</keyword>
<evidence type="ECO:0000256" key="6">
    <source>
        <dbReference type="ARBA" id="ARBA00022958"/>
    </source>
</evidence>
<dbReference type="PANTHER" id="PTHR11767">
    <property type="entry name" value="INWARD RECTIFIER POTASSIUM CHANNEL"/>
    <property type="match status" value="1"/>
</dbReference>
<dbReference type="Pfam" id="PF17655">
    <property type="entry name" value="IRK_C"/>
    <property type="match status" value="1"/>
</dbReference>
<dbReference type="SUPFAM" id="SSF81296">
    <property type="entry name" value="E set domains"/>
    <property type="match status" value="1"/>
</dbReference>
<dbReference type="InterPro" id="IPR013518">
    <property type="entry name" value="K_chnl_inward-rec_Kir_cyto"/>
</dbReference>
<name>A0ABM1MSS8_NICVS</name>
<feature type="transmembrane region" description="Helical" evidence="12">
    <location>
        <begin position="96"/>
        <end position="114"/>
    </location>
</feature>
<dbReference type="Proteomes" id="UP000695000">
    <property type="component" value="Unplaced"/>
</dbReference>
<keyword evidence="2 11" id="KW-0813">Transport</keyword>
<keyword evidence="5 11" id="KW-0851">Voltage-gated channel</keyword>
<evidence type="ECO:0000256" key="3">
    <source>
        <dbReference type="ARBA" id="ARBA00022538"/>
    </source>
</evidence>
<evidence type="ECO:0000256" key="9">
    <source>
        <dbReference type="ARBA" id="ARBA00023136"/>
    </source>
</evidence>
<evidence type="ECO:0000259" key="14">
    <source>
        <dbReference type="Pfam" id="PF17655"/>
    </source>
</evidence>
<keyword evidence="10 11" id="KW-0407">Ion channel</keyword>
<reference evidence="16" key="1">
    <citation type="submission" date="2025-08" db="UniProtKB">
        <authorList>
            <consortium name="RefSeq"/>
        </authorList>
    </citation>
    <scope>IDENTIFICATION</scope>
    <source>
        <tissue evidence="16">Whole Larva</tissue>
    </source>
</reference>
<keyword evidence="15" id="KW-1185">Reference proteome</keyword>
<dbReference type="InterPro" id="IPR041647">
    <property type="entry name" value="IRK_C"/>
</dbReference>
<feature type="transmembrane region" description="Helical" evidence="12">
    <location>
        <begin position="134"/>
        <end position="156"/>
    </location>
</feature>
<gene>
    <name evidence="16" type="primary">LOC108563462</name>
</gene>
<keyword evidence="6 11" id="KW-0630">Potassium</keyword>
<dbReference type="RefSeq" id="XP_017777628.1">
    <property type="nucleotide sequence ID" value="XM_017922139.1"/>
</dbReference>
<dbReference type="PANTHER" id="PTHR11767:SF113">
    <property type="entry name" value="INWARDLY RECTIFYING POTASSIUM CHANNEL 2, ISOFORM D"/>
    <property type="match status" value="1"/>
</dbReference>
<evidence type="ECO:0000259" key="13">
    <source>
        <dbReference type="Pfam" id="PF01007"/>
    </source>
</evidence>
<evidence type="ECO:0000256" key="5">
    <source>
        <dbReference type="ARBA" id="ARBA00022882"/>
    </source>
</evidence>